<evidence type="ECO:0000313" key="1">
    <source>
        <dbReference type="EMBL" id="RHE59813.1"/>
    </source>
</evidence>
<proteinExistence type="predicted"/>
<sequence>MKKLYLAFYSICIFLAACTGNEIENNEEYLPQSKEALSPVGEESLMLYFNSTADFFQTFHQLLIEDENAQLKWVSNKNFEALLSNTQLCTDSTMLSMPKAFQALFNKDLKVNINDSIIHYNQGNLYVIEINNKKLKSPILCGNGNIDLIQVPTTRTVSGHVGFDEGNGLNHQYEFKRPQSKYKYKYVNQLRSYRIIINRQASAILAFMIKFEYKYSAGWKNAGLPRNLSIQLSGGASVQGNGILAYHELFPFNSGYVANYNNITDPHEVPLARVDFDNNLNRWIWDVAIGGRITQVVVGESNTSWTDIW</sequence>
<evidence type="ECO:0000313" key="2">
    <source>
        <dbReference type="Proteomes" id="UP000284640"/>
    </source>
</evidence>
<comment type="caution">
    <text evidence="1">The sequence shown here is derived from an EMBL/GenBank/DDBJ whole genome shotgun (WGS) entry which is preliminary data.</text>
</comment>
<name>A0A414JNQ4_BACUN</name>
<protein>
    <recommendedName>
        <fullName evidence="3">DUF4848 domain-containing protein</fullName>
    </recommendedName>
</protein>
<evidence type="ECO:0008006" key="3">
    <source>
        <dbReference type="Google" id="ProtNLM"/>
    </source>
</evidence>
<dbReference type="PROSITE" id="PS51257">
    <property type="entry name" value="PROKAR_LIPOPROTEIN"/>
    <property type="match status" value="1"/>
</dbReference>
<dbReference type="RefSeq" id="WP_118930998.1">
    <property type="nucleotide sequence ID" value="NZ_BAABYI010000001.1"/>
</dbReference>
<accession>A0A414JNQ4</accession>
<dbReference type="EMBL" id="QSKL01000007">
    <property type="protein sequence ID" value="RHE59813.1"/>
    <property type="molecule type" value="Genomic_DNA"/>
</dbReference>
<gene>
    <name evidence="1" type="ORF">DW729_10200</name>
</gene>
<reference evidence="1 2" key="1">
    <citation type="submission" date="2018-08" db="EMBL/GenBank/DDBJ databases">
        <title>A genome reference for cultivated species of the human gut microbiota.</title>
        <authorList>
            <person name="Zou Y."/>
            <person name="Xue W."/>
            <person name="Luo G."/>
        </authorList>
    </citation>
    <scope>NUCLEOTIDE SEQUENCE [LARGE SCALE GENOMIC DNA]</scope>
    <source>
        <strain evidence="1 2">AM27-46</strain>
    </source>
</reference>
<dbReference type="Proteomes" id="UP000284640">
    <property type="component" value="Unassembled WGS sequence"/>
</dbReference>
<organism evidence="1 2">
    <name type="scientific">Bacteroides uniformis</name>
    <dbReference type="NCBI Taxonomy" id="820"/>
    <lineage>
        <taxon>Bacteria</taxon>
        <taxon>Pseudomonadati</taxon>
        <taxon>Bacteroidota</taxon>
        <taxon>Bacteroidia</taxon>
        <taxon>Bacteroidales</taxon>
        <taxon>Bacteroidaceae</taxon>
        <taxon>Bacteroides</taxon>
    </lineage>
</organism>
<dbReference type="AlphaFoldDB" id="A0A414JNQ4"/>